<dbReference type="PANTHER" id="PTHR46696:SF1">
    <property type="entry name" value="CYTOCHROME P450 YJIB-RELATED"/>
    <property type="match status" value="1"/>
</dbReference>
<dbReference type="Pfam" id="PF00067">
    <property type="entry name" value="p450"/>
    <property type="match status" value="1"/>
</dbReference>
<keyword evidence="2" id="KW-0479">Metal-binding</keyword>
<organism evidence="3 4">
    <name type="scientific">Archangium lansingense</name>
    <dbReference type="NCBI Taxonomy" id="2995310"/>
    <lineage>
        <taxon>Bacteria</taxon>
        <taxon>Pseudomonadati</taxon>
        <taxon>Myxococcota</taxon>
        <taxon>Myxococcia</taxon>
        <taxon>Myxococcales</taxon>
        <taxon>Cystobacterineae</taxon>
        <taxon>Archangiaceae</taxon>
        <taxon>Archangium</taxon>
    </lineage>
</organism>
<comment type="similarity">
    <text evidence="1 2">Belongs to the cytochrome P450 family.</text>
</comment>
<dbReference type="Gene3D" id="1.10.630.10">
    <property type="entry name" value="Cytochrome P450"/>
    <property type="match status" value="1"/>
</dbReference>
<keyword evidence="2" id="KW-0408">Iron</keyword>
<dbReference type="Proteomes" id="UP001207654">
    <property type="component" value="Unassembled WGS sequence"/>
</dbReference>
<dbReference type="SUPFAM" id="SSF48264">
    <property type="entry name" value="Cytochrome P450"/>
    <property type="match status" value="1"/>
</dbReference>
<dbReference type="PROSITE" id="PS00086">
    <property type="entry name" value="CYTOCHROME_P450"/>
    <property type="match status" value="1"/>
</dbReference>
<dbReference type="InterPro" id="IPR002397">
    <property type="entry name" value="Cyt_P450_B"/>
</dbReference>
<evidence type="ECO:0000313" key="4">
    <source>
        <dbReference type="Proteomes" id="UP001207654"/>
    </source>
</evidence>
<dbReference type="PRINTS" id="PR00359">
    <property type="entry name" value="BP450"/>
</dbReference>
<protein>
    <submittedName>
        <fullName evidence="3">Cytochrome P450</fullName>
    </submittedName>
</protein>
<keyword evidence="2" id="KW-0349">Heme</keyword>
<dbReference type="PANTHER" id="PTHR46696">
    <property type="entry name" value="P450, PUTATIVE (EUROFUNG)-RELATED"/>
    <property type="match status" value="1"/>
</dbReference>
<comment type="caution">
    <text evidence="3">The sequence shown here is derived from an EMBL/GenBank/DDBJ whole genome shotgun (WGS) entry which is preliminary data.</text>
</comment>
<evidence type="ECO:0000313" key="3">
    <source>
        <dbReference type="EMBL" id="MCY1082992.1"/>
    </source>
</evidence>
<gene>
    <name evidence="3" type="ORF">OV287_51935</name>
</gene>
<keyword evidence="4" id="KW-1185">Reference proteome</keyword>
<name>A0ABT4AMS7_9BACT</name>
<sequence>MTPEINLKTPEIRANPYPTYARLRKESPVVLVKHPLFGKSYYLTRYNDIVSSFTDSRLANDRRNIEGDKDPLDRWWVPSLLRAFKNNMLATDAPDHRRLRDLVHKAFTPRRVEEMKQAVEKIVGELLDAAQKKQTVDLLADFALPLPLTVISEMMGVPEEDRLTFHRQMGGFLDNLSSPVGFLLQTPNAFNMLRFFRKLIRLRQTDPRDDLLTALVLAEEQGDRLSEDELVSMIFLLLLAGHETTVNLIGNGTLALLQHPEQLQKLRENPELIGSAVEELLRYGNPVDQPSPRFAREDIHLEGHVIPRGSTVMLLLASANRDESVFENPDTLDITRKPNRHVAFGMGVHYCLGAPLARLEGTIALQHLVRRFPQMKLAVPEQQLRWRGSIGLRGLKALPLRLS</sequence>
<keyword evidence="2" id="KW-0560">Oxidoreductase</keyword>
<accession>A0ABT4AMS7</accession>
<proteinExistence type="inferred from homology"/>
<evidence type="ECO:0000256" key="2">
    <source>
        <dbReference type="RuleBase" id="RU000461"/>
    </source>
</evidence>
<dbReference type="InterPro" id="IPR001128">
    <property type="entry name" value="Cyt_P450"/>
</dbReference>
<dbReference type="CDD" id="cd11029">
    <property type="entry name" value="CYP107-like"/>
    <property type="match status" value="1"/>
</dbReference>
<dbReference type="InterPro" id="IPR017972">
    <property type="entry name" value="Cyt_P450_CS"/>
</dbReference>
<keyword evidence="2" id="KW-0503">Monooxygenase</keyword>
<dbReference type="InterPro" id="IPR036396">
    <property type="entry name" value="Cyt_P450_sf"/>
</dbReference>
<reference evidence="3 4" key="1">
    <citation type="submission" date="2022-11" db="EMBL/GenBank/DDBJ databases">
        <title>Minimal conservation of predation-associated metabolite biosynthetic gene clusters underscores biosynthetic potential of Myxococcota including descriptions for ten novel species: Archangium lansinium sp. nov., Myxococcus landrumus sp. nov., Nannocystis bai.</title>
        <authorList>
            <person name="Ahearne A."/>
            <person name="Stevens C."/>
            <person name="Phillips K."/>
        </authorList>
    </citation>
    <scope>NUCLEOTIDE SEQUENCE [LARGE SCALE GENOMIC DNA]</scope>
    <source>
        <strain evidence="3 4">MIWBW</strain>
    </source>
</reference>
<dbReference type="EMBL" id="JAPNKA010000001">
    <property type="protein sequence ID" value="MCY1082992.1"/>
    <property type="molecule type" value="Genomic_DNA"/>
</dbReference>
<evidence type="ECO:0000256" key="1">
    <source>
        <dbReference type="ARBA" id="ARBA00010617"/>
    </source>
</evidence>
<dbReference type="RefSeq" id="WP_267541542.1">
    <property type="nucleotide sequence ID" value="NZ_JAPNKA010000001.1"/>
</dbReference>